<name>A0A9P9G4Y7_FUSSL</name>
<dbReference type="AlphaFoldDB" id="A0A9P9G4Y7"/>
<protein>
    <submittedName>
        <fullName evidence="1">Uncharacterized protein</fullName>
    </submittedName>
</protein>
<gene>
    <name evidence="1" type="ORF">B0J15DRAFT_506029</name>
</gene>
<reference evidence="1" key="1">
    <citation type="journal article" date="2021" name="Nat. Commun.">
        <title>Genetic determinants of endophytism in the Arabidopsis root mycobiome.</title>
        <authorList>
            <person name="Mesny F."/>
            <person name="Miyauchi S."/>
            <person name="Thiergart T."/>
            <person name="Pickel B."/>
            <person name="Atanasova L."/>
            <person name="Karlsson M."/>
            <person name="Huettel B."/>
            <person name="Barry K.W."/>
            <person name="Haridas S."/>
            <person name="Chen C."/>
            <person name="Bauer D."/>
            <person name="Andreopoulos W."/>
            <person name="Pangilinan J."/>
            <person name="LaButti K."/>
            <person name="Riley R."/>
            <person name="Lipzen A."/>
            <person name="Clum A."/>
            <person name="Drula E."/>
            <person name="Henrissat B."/>
            <person name="Kohler A."/>
            <person name="Grigoriev I.V."/>
            <person name="Martin F.M."/>
            <person name="Hacquard S."/>
        </authorList>
    </citation>
    <scope>NUCLEOTIDE SEQUENCE</scope>
    <source>
        <strain evidence="1">FSSC 5 MPI-SDFR-AT-0091</strain>
    </source>
</reference>
<dbReference type="OrthoDB" id="5083424at2759"/>
<evidence type="ECO:0000313" key="2">
    <source>
        <dbReference type="Proteomes" id="UP000736672"/>
    </source>
</evidence>
<feature type="non-terminal residue" evidence="1">
    <location>
        <position position="208"/>
    </location>
</feature>
<comment type="caution">
    <text evidence="1">The sequence shown here is derived from an EMBL/GenBank/DDBJ whole genome shotgun (WGS) entry which is preliminary data.</text>
</comment>
<keyword evidence="2" id="KW-1185">Reference proteome</keyword>
<evidence type="ECO:0000313" key="1">
    <source>
        <dbReference type="EMBL" id="KAH7231489.1"/>
    </source>
</evidence>
<dbReference type="EMBL" id="JAGTJS010000033">
    <property type="protein sequence ID" value="KAH7231489.1"/>
    <property type="molecule type" value="Genomic_DNA"/>
</dbReference>
<organism evidence="1 2">
    <name type="scientific">Fusarium solani</name>
    <name type="common">Filamentous fungus</name>
    <dbReference type="NCBI Taxonomy" id="169388"/>
    <lineage>
        <taxon>Eukaryota</taxon>
        <taxon>Fungi</taxon>
        <taxon>Dikarya</taxon>
        <taxon>Ascomycota</taxon>
        <taxon>Pezizomycotina</taxon>
        <taxon>Sordariomycetes</taxon>
        <taxon>Hypocreomycetidae</taxon>
        <taxon>Hypocreales</taxon>
        <taxon>Nectriaceae</taxon>
        <taxon>Fusarium</taxon>
        <taxon>Fusarium solani species complex</taxon>
    </lineage>
</organism>
<dbReference type="Proteomes" id="UP000736672">
    <property type="component" value="Unassembled WGS sequence"/>
</dbReference>
<sequence length="208" mass="23493">MLPQAGRRGRDTRTAREDMQKWRLYLFAASRTAFAKNQARWSLDGQTIDYIGTKLHMEQVSQLVVSEFRQAHSLLYNELLFDLDDYGGSWLTDERNAEILKGTQDALLRGLSLLTLIYIPPAPPLRAPELLSVTYTNTVIVYVRDTTISSCLRRAYARAEATTSITKEKFSAKERANFDLEEIAAAKEVEDKAALADLAGISNHSYRT</sequence>
<proteinExistence type="predicted"/>
<accession>A0A9P9G4Y7</accession>